<accession>A0A1Y2F4Q5</accession>
<keyword evidence="2" id="KW-0328">Glycosyltransferase</keyword>
<dbReference type="Pfam" id="PF02140">
    <property type="entry name" value="SUEL_Lectin"/>
    <property type="match status" value="1"/>
</dbReference>
<dbReference type="InterPro" id="IPR043159">
    <property type="entry name" value="Lectin_gal-bd_sf"/>
</dbReference>
<feature type="domain" description="SUEL-type lectin" evidence="5">
    <location>
        <begin position="146"/>
        <end position="245"/>
    </location>
</feature>
<gene>
    <name evidence="6" type="ORF">LY90DRAFT_665041</name>
</gene>
<sequence length="499" mass="59369">MINISINRDDDILLLTKDKKRKRKNSKFKGILKKLFILYFIYLLTKFITKAIFESQHHGLINRKKNIYSNYFSLPNFELLYTNGTKGPITVNRKKDDGNKFNIYNMITENNNEDFESFFYDKDEFNKLSKKVSKDEEYLCELGLPSESTEGYYLICPAQYTIAIDKAFYGRYANDKSHCNVDDKGKKVEESRLEVSEDCGKDSIDIVKGLCEGRIECNIRPNISFFSNSCDKDIYKYLHVKYHCIKNKELKKTKFAIVNFSDRINVNTIYENALSELYQYADYHEYEFIYNYKNYDKKREIYYMKLHVVNEAIIQGLKTKAYDWIFWVDSDIMIANPNIKLENFIPEDERIHFIAAADRHGLNAGVFLIKVHPWSLNFMMRSLAYKYYHKGKHLEYEDQTSMNNILVWMRMKEIIMLLHGGELLLHFAGRKDKNKDSNETRTELNNDPHYLTAQTNRKMRKEALEYFAKPRKEQGQLVYVEYYTVLQQIFNFVKKLFHI</sequence>
<evidence type="ECO:0000256" key="3">
    <source>
        <dbReference type="ARBA" id="ARBA00022679"/>
    </source>
</evidence>
<protein>
    <recommendedName>
        <fullName evidence="5">SUEL-type lectin domain-containing protein</fullName>
    </recommendedName>
</protein>
<name>A0A1Y2F4Q5_9FUNG</name>
<dbReference type="GO" id="GO:0006487">
    <property type="term" value="P:protein N-linked glycosylation"/>
    <property type="evidence" value="ECO:0007669"/>
    <property type="project" value="TreeGrafter"/>
</dbReference>
<keyword evidence="4" id="KW-0472">Membrane</keyword>
<dbReference type="Gene3D" id="2.60.120.740">
    <property type="match status" value="1"/>
</dbReference>
<proteinExistence type="inferred from homology"/>
<dbReference type="PROSITE" id="PS50228">
    <property type="entry name" value="SUEL_LECTIN"/>
    <property type="match status" value="1"/>
</dbReference>
<dbReference type="STRING" id="1754190.A0A1Y2F4Q5"/>
<dbReference type="InterPro" id="IPR008630">
    <property type="entry name" value="Glyco_trans_34"/>
</dbReference>
<dbReference type="Pfam" id="PF03314">
    <property type="entry name" value="DUF273"/>
    <property type="match status" value="1"/>
</dbReference>
<organism evidence="6 7">
    <name type="scientific">Neocallimastix californiae</name>
    <dbReference type="NCBI Taxonomy" id="1754190"/>
    <lineage>
        <taxon>Eukaryota</taxon>
        <taxon>Fungi</taxon>
        <taxon>Fungi incertae sedis</taxon>
        <taxon>Chytridiomycota</taxon>
        <taxon>Chytridiomycota incertae sedis</taxon>
        <taxon>Neocallimastigomycetes</taxon>
        <taxon>Neocallimastigales</taxon>
        <taxon>Neocallimastigaceae</taxon>
        <taxon>Neocallimastix</taxon>
    </lineage>
</organism>
<dbReference type="EMBL" id="MCOG01000017">
    <property type="protein sequence ID" value="ORY78316.1"/>
    <property type="molecule type" value="Genomic_DNA"/>
</dbReference>
<dbReference type="OrthoDB" id="407658at2759"/>
<dbReference type="InterPro" id="IPR029044">
    <property type="entry name" value="Nucleotide-diphossugar_trans"/>
</dbReference>
<keyword evidence="4" id="KW-1133">Transmembrane helix</keyword>
<keyword evidence="7" id="KW-1185">Reference proteome</keyword>
<dbReference type="Gene3D" id="3.90.550.10">
    <property type="entry name" value="Spore Coat Polysaccharide Biosynthesis Protein SpsA, Chain A"/>
    <property type="match status" value="1"/>
</dbReference>
<dbReference type="Proteomes" id="UP000193920">
    <property type="component" value="Unassembled WGS sequence"/>
</dbReference>
<comment type="caution">
    <text evidence="6">The sequence shown here is derived from an EMBL/GenBank/DDBJ whole genome shotgun (WGS) entry which is preliminary data.</text>
</comment>
<evidence type="ECO:0000313" key="7">
    <source>
        <dbReference type="Proteomes" id="UP000193920"/>
    </source>
</evidence>
<evidence type="ECO:0000256" key="1">
    <source>
        <dbReference type="ARBA" id="ARBA00005664"/>
    </source>
</evidence>
<evidence type="ECO:0000256" key="2">
    <source>
        <dbReference type="ARBA" id="ARBA00022676"/>
    </source>
</evidence>
<evidence type="ECO:0000256" key="4">
    <source>
        <dbReference type="SAM" id="Phobius"/>
    </source>
</evidence>
<dbReference type="GO" id="GO:0016757">
    <property type="term" value="F:glycosyltransferase activity"/>
    <property type="evidence" value="ECO:0007669"/>
    <property type="project" value="UniProtKB-KW"/>
</dbReference>
<evidence type="ECO:0000313" key="6">
    <source>
        <dbReference type="EMBL" id="ORY78316.1"/>
    </source>
</evidence>
<evidence type="ECO:0000259" key="5">
    <source>
        <dbReference type="PROSITE" id="PS50228"/>
    </source>
</evidence>
<dbReference type="InterPro" id="IPR004988">
    <property type="entry name" value="DUF273"/>
</dbReference>
<dbReference type="CDD" id="cd22823">
    <property type="entry name" value="Gal_Rha_Lectin"/>
    <property type="match status" value="1"/>
</dbReference>
<comment type="similarity">
    <text evidence="1">Belongs to the glycosyltransferase 34 family.</text>
</comment>
<dbReference type="PANTHER" id="PTHR31306">
    <property type="entry name" value="ALPHA-1,6-MANNOSYLTRANSFERASE MNN11-RELATED"/>
    <property type="match status" value="1"/>
</dbReference>
<keyword evidence="4" id="KW-0812">Transmembrane</keyword>
<reference evidence="6 7" key="1">
    <citation type="submission" date="2016-08" db="EMBL/GenBank/DDBJ databases">
        <title>A Parts List for Fungal Cellulosomes Revealed by Comparative Genomics.</title>
        <authorList>
            <consortium name="DOE Joint Genome Institute"/>
            <person name="Haitjema C.H."/>
            <person name="Gilmore S.P."/>
            <person name="Henske J.K."/>
            <person name="Solomon K.V."/>
            <person name="De Groot R."/>
            <person name="Kuo A."/>
            <person name="Mondo S.J."/>
            <person name="Salamov A.A."/>
            <person name="Labutti K."/>
            <person name="Zhao Z."/>
            <person name="Chiniquy J."/>
            <person name="Barry K."/>
            <person name="Brewer H.M."/>
            <person name="Purvine S.O."/>
            <person name="Wright A.T."/>
            <person name="Boxma B."/>
            <person name="Van Alen T."/>
            <person name="Hackstein J.H."/>
            <person name="Baker S.E."/>
            <person name="Grigoriev I.V."/>
            <person name="O'Malley M.A."/>
        </authorList>
    </citation>
    <scope>NUCLEOTIDE SEQUENCE [LARGE SCALE GENOMIC DNA]</scope>
    <source>
        <strain evidence="6 7">G1</strain>
    </source>
</reference>
<feature type="transmembrane region" description="Helical" evidence="4">
    <location>
        <begin position="31"/>
        <end position="53"/>
    </location>
</feature>
<dbReference type="AlphaFoldDB" id="A0A1Y2F4Q5"/>
<keyword evidence="3" id="KW-0808">Transferase</keyword>
<dbReference type="PANTHER" id="PTHR31306:SF4">
    <property type="entry name" value="ALPHA-1,2-GALACTOSYLTRANSFERASE"/>
    <property type="match status" value="1"/>
</dbReference>
<dbReference type="SUPFAM" id="SSF53448">
    <property type="entry name" value="Nucleotide-diphospho-sugar transferases"/>
    <property type="match status" value="1"/>
</dbReference>
<dbReference type="GO" id="GO:0000139">
    <property type="term" value="C:Golgi membrane"/>
    <property type="evidence" value="ECO:0007669"/>
    <property type="project" value="TreeGrafter"/>
</dbReference>
<dbReference type="GO" id="GO:0030246">
    <property type="term" value="F:carbohydrate binding"/>
    <property type="evidence" value="ECO:0007669"/>
    <property type="project" value="InterPro"/>
</dbReference>
<dbReference type="InterPro" id="IPR000922">
    <property type="entry name" value="Lectin_gal-bd_dom"/>
</dbReference>